<proteinExistence type="predicted"/>
<reference evidence="1" key="1">
    <citation type="submission" date="2021-02" db="EMBL/GenBank/DDBJ databases">
        <authorList>
            <person name="Steward A R."/>
        </authorList>
    </citation>
    <scope>NUCLEOTIDE SEQUENCE</scope>
</reference>
<dbReference type="Proteomes" id="UP000663880">
    <property type="component" value="Unassembled WGS sequence"/>
</dbReference>
<protein>
    <submittedName>
        <fullName evidence="1">Uncharacterized protein</fullName>
    </submittedName>
</protein>
<name>A0A821M6E5_9NEOP</name>
<evidence type="ECO:0000313" key="2">
    <source>
        <dbReference type="Proteomes" id="UP000663880"/>
    </source>
</evidence>
<organism evidence="1 2">
    <name type="scientific">Pieris macdunnoughi</name>
    <dbReference type="NCBI Taxonomy" id="345717"/>
    <lineage>
        <taxon>Eukaryota</taxon>
        <taxon>Metazoa</taxon>
        <taxon>Ecdysozoa</taxon>
        <taxon>Arthropoda</taxon>
        <taxon>Hexapoda</taxon>
        <taxon>Insecta</taxon>
        <taxon>Pterygota</taxon>
        <taxon>Neoptera</taxon>
        <taxon>Endopterygota</taxon>
        <taxon>Lepidoptera</taxon>
        <taxon>Glossata</taxon>
        <taxon>Ditrysia</taxon>
        <taxon>Papilionoidea</taxon>
        <taxon>Pieridae</taxon>
        <taxon>Pierinae</taxon>
        <taxon>Pieris</taxon>
    </lineage>
</organism>
<dbReference type="OrthoDB" id="7446189at2759"/>
<keyword evidence="2" id="KW-1185">Reference proteome</keyword>
<dbReference type="EMBL" id="CAJOBZ010000002">
    <property type="protein sequence ID" value="CAF4761904.1"/>
    <property type="molecule type" value="Genomic_DNA"/>
</dbReference>
<dbReference type="AlphaFoldDB" id="A0A821M6E5"/>
<accession>A0A821M6E5</accession>
<gene>
    <name evidence="1" type="ORF">PMACD_LOCUS1353</name>
</gene>
<comment type="caution">
    <text evidence="1">The sequence shown here is derived from an EMBL/GenBank/DDBJ whole genome shotgun (WGS) entry which is preliminary data.</text>
</comment>
<evidence type="ECO:0000313" key="1">
    <source>
        <dbReference type="EMBL" id="CAF4761904.1"/>
    </source>
</evidence>
<sequence length="122" mass="14074">MSNIVSFVRPAYFRFHRRAQEPIVRSTPARVQFAITPTIIIPNLNDLRLDRAEIFSYIESPSPITTVNPLAFASTDLIVERTVAEFFVDRPANQIEELYLESNFFIINFIQYTLCDFGLKPS</sequence>